<gene>
    <name evidence="1" type="ORF">F503_02927</name>
</gene>
<dbReference type="AlphaFoldDB" id="S3CIA0"/>
<dbReference type="HOGENOM" id="CLU_2085487_0_0_1"/>
<dbReference type="EMBL" id="KE148154">
    <property type="protein sequence ID" value="EPE06098.1"/>
    <property type="molecule type" value="Genomic_DNA"/>
</dbReference>
<evidence type="ECO:0000313" key="2">
    <source>
        <dbReference type="Proteomes" id="UP000016923"/>
    </source>
</evidence>
<keyword evidence="2" id="KW-1185">Reference proteome</keyword>
<name>S3CIA0_OPHP1</name>
<evidence type="ECO:0000313" key="1">
    <source>
        <dbReference type="EMBL" id="EPE06098.1"/>
    </source>
</evidence>
<dbReference type="Proteomes" id="UP000016923">
    <property type="component" value="Unassembled WGS sequence"/>
</dbReference>
<proteinExistence type="predicted"/>
<organism evidence="1 2">
    <name type="scientific">Ophiostoma piceae (strain UAMH 11346)</name>
    <name type="common">Sap stain fungus</name>
    <dbReference type="NCBI Taxonomy" id="1262450"/>
    <lineage>
        <taxon>Eukaryota</taxon>
        <taxon>Fungi</taxon>
        <taxon>Dikarya</taxon>
        <taxon>Ascomycota</taxon>
        <taxon>Pezizomycotina</taxon>
        <taxon>Sordariomycetes</taxon>
        <taxon>Sordariomycetidae</taxon>
        <taxon>Ophiostomatales</taxon>
        <taxon>Ophiostomataceae</taxon>
        <taxon>Ophiostoma</taxon>
    </lineage>
</organism>
<dbReference type="VEuPathDB" id="FungiDB:F503_02927"/>
<protein>
    <submittedName>
        <fullName evidence="1">Uncharacterized protein</fullName>
    </submittedName>
</protein>
<accession>S3CIA0</accession>
<sequence length="117" mass="12845">MRRQGQHVLQPDRGIAGAARLSVSCPVRSEHGTCGYVVPGFNFCPQPLARNRESGALVGHSDIMQPRLACEKLPDELGTRDAGSHFPQRPLSFPALWPTRFSPPVFSRSLNQLASPR</sequence>
<reference evidence="1 2" key="1">
    <citation type="journal article" date="2013" name="BMC Genomics">
        <title>The genome and transcriptome of the pine saprophyte Ophiostoma piceae, and a comparison with the bark beetle-associated pine pathogen Grosmannia clavigera.</title>
        <authorList>
            <person name="Haridas S."/>
            <person name="Wang Y."/>
            <person name="Lim L."/>
            <person name="Massoumi Alamouti S."/>
            <person name="Jackman S."/>
            <person name="Docking R."/>
            <person name="Robertson G."/>
            <person name="Birol I."/>
            <person name="Bohlmann J."/>
            <person name="Breuil C."/>
        </authorList>
    </citation>
    <scope>NUCLEOTIDE SEQUENCE [LARGE SCALE GENOMIC DNA]</scope>
    <source>
        <strain evidence="1 2">UAMH 11346</strain>
    </source>
</reference>